<proteinExistence type="predicted"/>
<feature type="compositionally biased region" description="Basic and acidic residues" evidence="1">
    <location>
        <begin position="189"/>
        <end position="202"/>
    </location>
</feature>
<evidence type="ECO:0000313" key="2">
    <source>
        <dbReference type="EMBL" id="KAE8244523.1"/>
    </source>
</evidence>
<protein>
    <submittedName>
        <fullName evidence="2">Uncharacterized protein</fullName>
    </submittedName>
</protein>
<feature type="compositionally biased region" description="Polar residues" evidence="1">
    <location>
        <begin position="21"/>
        <end position="34"/>
    </location>
</feature>
<organism evidence="2 3">
    <name type="scientific">Tilletia indica</name>
    <dbReference type="NCBI Taxonomy" id="43049"/>
    <lineage>
        <taxon>Eukaryota</taxon>
        <taxon>Fungi</taxon>
        <taxon>Dikarya</taxon>
        <taxon>Basidiomycota</taxon>
        <taxon>Ustilaginomycotina</taxon>
        <taxon>Exobasidiomycetes</taxon>
        <taxon>Tilletiales</taxon>
        <taxon>Tilletiaceae</taxon>
        <taxon>Tilletia</taxon>
    </lineage>
</organism>
<gene>
    <name evidence="2" type="ORF">A4X13_0g6527</name>
</gene>
<evidence type="ECO:0000256" key="1">
    <source>
        <dbReference type="SAM" id="MobiDB-lite"/>
    </source>
</evidence>
<evidence type="ECO:0000313" key="3">
    <source>
        <dbReference type="Proteomes" id="UP000077521"/>
    </source>
</evidence>
<reference evidence="2" key="1">
    <citation type="submission" date="2016-04" db="EMBL/GenBank/DDBJ databases">
        <authorList>
            <person name="Nguyen H.D."/>
            <person name="Samba Siva P."/>
            <person name="Cullis J."/>
            <person name="Levesque C.A."/>
            <person name="Hambleton S."/>
        </authorList>
    </citation>
    <scope>NUCLEOTIDE SEQUENCE</scope>
    <source>
        <strain evidence="2">DAOMC 236416</strain>
    </source>
</reference>
<dbReference type="AlphaFoldDB" id="A0A177T4H1"/>
<feature type="region of interest" description="Disordered" evidence="1">
    <location>
        <begin position="124"/>
        <end position="210"/>
    </location>
</feature>
<feature type="compositionally biased region" description="Low complexity" evidence="1">
    <location>
        <begin position="151"/>
        <end position="179"/>
    </location>
</feature>
<dbReference type="EMBL" id="LWDF02000636">
    <property type="protein sequence ID" value="KAE8244523.1"/>
    <property type="molecule type" value="Genomic_DNA"/>
</dbReference>
<reference evidence="2" key="2">
    <citation type="journal article" date="2019" name="IMA Fungus">
        <title>Genome sequencing and comparison of five Tilletia species to identify candidate genes for the detection of regulated species infecting wheat.</title>
        <authorList>
            <person name="Nguyen H.D.T."/>
            <person name="Sultana T."/>
            <person name="Kesanakurti P."/>
            <person name="Hambleton S."/>
        </authorList>
    </citation>
    <scope>NUCLEOTIDE SEQUENCE</scope>
    <source>
        <strain evidence="2">DAOMC 236416</strain>
    </source>
</reference>
<sequence length="210" mass="22022">MMPSTDTLLDLSSIPPGPLESETSGGHETLSDSTPSFIFSSFDQRLSGHITTEELSCGISATRLPPATQQSLQTAASQTSGAVEGNFPFSNLWAHMIGPLPASAARSNPDSRLEYDALLATAQKVASSQSQSRPPVSSSARRPPLPPPPSNSSSFPSSQSLSHRTTATASTRAALLRSTNDLTEAPDVPAKRGRAESSDRDSQGFVERAG</sequence>
<feature type="compositionally biased region" description="Low complexity" evidence="1">
    <location>
        <begin position="127"/>
        <end position="142"/>
    </location>
</feature>
<dbReference type="Proteomes" id="UP000077521">
    <property type="component" value="Unassembled WGS sequence"/>
</dbReference>
<feature type="region of interest" description="Disordered" evidence="1">
    <location>
        <begin position="1"/>
        <end position="34"/>
    </location>
</feature>
<comment type="caution">
    <text evidence="2">The sequence shown here is derived from an EMBL/GenBank/DDBJ whole genome shotgun (WGS) entry which is preliminary data.</text>
</comment>
<name>A0A177T4H1_9BASI</name>
<accession>A0A177T4H1</accession>
<keyword evidence="3" id="KW-1185">Reference proteome</keyword>